<evidence type="ECO:0000256" key="2">
    <source>
        <dbReference type="ARBA" id="ARBA00023008"/>
    </source>
</evidence>
<comment type="similarity">
    <text evidence="1">Belongs to the CsoR family.</text>
</comment>
<dbReference type="AlphaFoldDB" id="A0A0M4MC52"/>
<proteinExistence type="inferred from homology"/>
<dbReference type="GO" id="GO:0046872">
    <property type="term" value="F:metal ion binding"/>
    <property type="evidence" value="ECO:0007669"/>
    <property type="project" value="InterPro"/>
</dbReference>
<reference evidence="4 6" key="1">
    <citation type="journal article" date="2015" name="Genome Announc.">
        <title>Complete Genome Sequences for Two Strains of a Novel Fastidious, Partially Acid-Fast, Gram-Positive Corynebacterineae Bacterium, Derived from Human Clinical Samples.</title>
        <authorList>
            <person name="Nicholson A.C."/>
            <person name="Bell M."/>
            <person name="Humrighouse B.W."/>
            <person name="McQuiston J.R."/>
        </authorList>
    </citation>
    <scope>NUCLEOTIDE SEQUENCE [LARGE SCALE GENOMIC DNA]</scope>
    <source>
        <strain evidence="4 6">X1698</strain>
    </source>
</reference>
<dbReference type="GO" id="GO:0045892">
    <property type="term" value="P:negative regulation of DNA-templated transcription"/>
    <property type="evidence" value="ECO:0007669"/>
    <property type="project" value="UniProtKB-ARBA"/>
</dbReference>
<dbReference type="PANTHER" id="PTHR33677">
    <property type="entry name" value="TRANSCRIPTIONAL REPRESSOR FRMR-RELATED"/>
    <property type="match status" value="1"/>
</dbReference>
<keyword evidence="2" id="KW-0186">Copper</keyword>
<accession>A0A0M4MC52</accession>
<dbReference type="GO" id="GO:0003677">
    <property type="term" value="F:DNA binding"/>
    <property type="evidence" value="ECO:0007669"/>
    <property type="project" value="InterPro"/>
</dbReference>
<keyword evidence="7" id="KW-1185">Reference proteome</keyword>
<dbReference type="RefSeq" id="WP_063665752.1">
    <property type="nucleotide sequence ID" value="NZ_CAJPTR010000063.1"/>
</dbReference>
<dbReference type="InterPro" id="IPR003735">
    <property type="entry name" value="Metal_Tscrpt_repr"/>
</dbReference>
<dbReference type="OrthoDB" id="9809524at2"/>
<evidence type="ECO:0000313" key="6">
    <source>
        <dbReference type="Proteomes" id="UP000068137"/>
    </source>
</evidence>
<dbReference type="Proteomes" id="UP000324288">
    <property type="component" value="Chromosome"/>
</dbReference>
<dbReference type="Pfam" id="PF02583">
    <property type="entry name" value="Trns_repr_metal"/>
    <property type="match status" value="1"/>
</dbReference>
<dbReference type="EMBL" id="LR584267">
    <property type="protein sequence ID" value="VHO00529.1"/>
    <property type="molecule type" value="Genomic_DNA"/>
</dbReference>
<dbReference type="InterPro" id="IPR038390">
    <property type="entry name" value="Metal_Tscrpt_repr_sf"/>
</dbReference>
<dbReference type="PATRIC" id="fig|1528099.3.peg.828"/>
<reference evidence="5 7" key="3">
    <citation type="submission" date="2019-04" db="EMBL/GenBank/DDBJ databases">
        <authorList>
            <person name="Seth-Smith MB H."/>
            <person name="Seth-Smith H."/>
        </authorList>
    </citation>
    <scope>NUCLEOTIDE SEQUENCE [LARGE SCALE GENOMIC DNA]</scope>
    <source>
        <strain evidence="5">USB-603019</strain>
    </source>
</reference>
<reference evidence="4" key="2">
    <citation type="journal article" date="2016" name="Int. J. Syst. Evol. Microbiol.">
        <title>Lawsonella clevelandensis gen. nov., sp. nov., a new member of the suborder Corynebacterineae isolated from human abscesses.</title>
        <authorList>
            <person name="Bell M.E."/>
            <person name="Bernard K.A."/>
            <person name="Harrington S.M."/>
            <person name="Patel N.B."/>
            <person name="Tucker T.A."/>
            <person name="Metcalfe M.G."/>
            <person name="McQuiston J.R."/>
        </authorList>
    </citation>
    <scope>NUCLEOTIDE SEQUENCE</scope>
    <source>
        <strain evidence="4">X1698</strain>
    </source>
</reference>
<evidence type="ECO:0000313" key="4">
    <source>
        <dbReference type="EMBL" id="ALE18996.1"/>
    </source>
</evidence>
<gene>
    <name evidence="5" type="primary">ricR</name>
    <name evidence="4" type="ORF">AL705_04370</name>
    <name evidence="5" type="ORF">LC603019_00820</name>
</gene>
<feature type="region of interest" description="Disordered" evidence="3">
    <location>
        <begin position="73"/>
        <end position="97"/>
    </location>
</feature>
<protein>
    <submittedName>
        <fullName evidence="5">Copper-sensing transcriptional repressor RicR</fullName>
    </submittedName>
</protein>
<dbReference type="CDD" id="cd10148">
    <property type="entry name" value="CsoR-like_DUF156"/>
    <property type="match status" value="1"/>
</dbReference>
<name>A0A0M4MC52_9ACTN</name>
<dbReference type="EMBL" id="CP012390">
    <property type="protein sequence ID" value="ALE18996.1"/>
    <property type="molecule type" value="Genomic_DNA"/>
</dbReference>
<evidence type="ECO:0000313" key="5">
    <source>
        <dbReference type="EMBL" id="VHO00529.1"/>
    </source>
</evidence>
<evidence type="ECO:0000256" key="3">
    <source>
        <dbReference type="SAM" id="MobiDB-lite"/>
    </source>
</evidence>
<dbReference type="GeneID" id="84895646"/>
<feature type="compositionally biased region" description="Polar residues" evidence="3">
    <location>
        <begin position="81"/>
        <end position="97"/>
    </location>
</feature>
<dbReference type="KEGG" id="cbq:AL705_04370"/>
<dbReference type="Gene3D" id="1.20.58.1000">
    <property type="entry name" value="Metal-sensitive repressor, helix protomer"/>
    <property type="match status" value="1"/>
</dbReference>
<organism evidence="4 6">
    <name type="scientific">Lawsonella clevelandensis</name>
    <dbReference type="NCBI Taxonomy" id="1528099"/>
    <lineage>
        <taxon>Bacteria</taxon>
        <taxon>Bacillati</taxon>
        <taxon>Actinomycetota</taxon>
        <taxon>Actinomycetes</taxon>
        <taxon>Mycobacteriales</taxon>
        <taxon>Lawsonellaceae</taxon>
        <taxon>Lawsonella</taxon>
    </lineage>
</organism>
<dbReference type="Proteomes" id="UP000068137">
    <property type="component" value="Chromosome"/>
</dbReference>
<evidence type="ECO:0000256" key="1">
    <source>
        <dbReference type="ARBA" id="ARBA00005428"/>
    </source>
</evidence>
<evidence type="ECO:0000313" key="7">
    <source>
        <dbReference type="Proteomes" id="UP000324288"/>
    </source>
</evidence>
<sequence length="115" mass="11811">MASLDPVDKALIIKRLKRAQGQMGGIIRMLEEERACRDVVTQLAAVSKAIDRAGFALIASGLKACASAESAAAATSTDSDGPNSGLSDSSSATVTASQQPCLTVAELEKLFLSLA</sequence>
<dbReference type="PANTHER" id="PTHR33677:SF5">
    <property type="entry name" value="TRANSCRIPTIONAL REPRESSOR FRMR"/>
    <property type="match status" value="1"/>
</dbReference>